<evidence type="ECO:0000256" key="3">
    <source>
        <dbReference type="PIRSR" id="PIRSR600246-3"/>
    </source>
</evidence>
<feature type="binding site" evidence="2">
    <location>
        <begin position="250"/>
        <end position="253"/>
    </location>
    <ligand>
        <name>substrate</name>
    </ligand>
</feature>
<comment type="caution">
    <text evidence="4">The sequence shown here is derived from an EMBL/GenBank/DDBJ whole genome shotgun (WGS) entry which is preliminary data.</text>
</comment>
<protein>
    <submittedName>
        <fullName evidence="4">Putative isoaspartyl peptidase/L-asparaginase</fullName>
    </submittedName>
</protein>
<dbReference type="InterPro" id="IPR000246">
    <property type="entry name" value="Peptidase_T2"/>
</dbReference>
<dbReference type="CDD" id="cd04701">
    <property type="entry name" value="Asparaginase_2"/>
    <property type="match status" value="1"/>
</dbReference>
<evidence type="ECO:0000313" key="5">
    <source>
        <dbReference type="Proteomes" id="UP000038010"/>
    </source>
</evidence>
<dbReference type="EMBL" id="LFJN01000013">
    <property type="protein sequence ID" value="KPI39924.1"/>
    <property type="molecule type" value="Genomic_DNA"/>
</dbReference>
<evidence type="ECO:0000256" key="2">
    <source>
        <dbReference type="PIRSR" id="PIRSR600246-2"/>
    </source>
</evidence>
<dbReference type="AlphaFoldDB" id="A0A0N1H8Y6"/>
<dbReference type="RefSeq" id="XP_017999887.1">
    <property type="nucleotide sequence ID" value="XM_018140134.1"/>
</dbReference>
<dbReference type="VEuPathDB" id="FungiDB:AB675_11301"/>
<feature type="site" description="Cleavage; by autolysis" evidence="3">
    <location>
        <begin position="221"/>
        <end position="222"/>
    </location>
</feature>
<dbReference type="SUPFAM" id="SSF56235">
    <property type="entry name" value="N-terminal nucleophile aminohydrolases (Ntn hydrolases)"/>
    <property type="match status" value="1"/>
</dbReference>
<feature type="binding site" evidence="2">
    <location>
        <begin position="352"/>
        <end position="355"/>
    </location>
    <ligand>
        <name>substrate</name>
    </ligand>
</feature>
<dbReference type="InterPro" id="IPR029055">
    <property type="entry name" value="Ntn_hydrolases_N"/>
</dbReference>
<dbReference type="Gene3D" id="3.60.20.30">
    <property type="entry name" value="(Glycosyl)asparaginase"/>
    <property type="match status" value="1"/>
</dbReference>
<dbReference type="PANTHER" id="PTHR10188:SF43">
    <property type="entry name" value="ASPARAGINASE (EUROFUNG)"/>
    <property type="match status" value="1"/>
</dbReference>
<dbReference type="OrthoDB" id="2262349at2759"/>
<evidence type="ECO:0000313" key="4">
    <source>
        <dbReference type="EMBL" id="KPI39924.1"/>
    </source>
</evidence>
<dbReference type="STRING" id="1664694.A0A0N1H8Y6"/>
<reference evidence="4 5" key="1">
    <citation type="submission" date="2015-06" db="EMBL/GenBank/DDBJ databases">
        <title>Draft genome of the ant-associated black yeast Phialophora attae CBS 131958.</title>
        <authorList>
            <person name="Moreno L.F."/>
            <person name="Stielow B.J."/>
            <person name="de Hoog S."/>
            <person name="Vicente V.A."/>
            <person name="Weiss V.A."/>
            <person name="de Vries M."/>
            <person name="Cruz L.M."/>
            <person name="Souza E.M."/>
        </authorList>
    </citation>
    <scope>NUCLEOTIDE SEQUENCE [LARGE SCALE GENOMIC DNA]</scope>
    <source>
        <strain evidence="4 5">CBS 131958</strain>
    </source>
</reference>
<dbReference type="GeneID" id="28732014"/>
<dbReference type="GO" id="GO:0016787">
    <property type="term" value="F:hydrolase activity"/>
    <property type="evidence" value="ECO:0007669"/>
    <property type="project" value="InterPro"/>
</dbReference>
<dbReference type="Pfam" id="PF01112">
    <property type="entry name" value="Asparaginase_2"/>
    <property type="match status" value="2"/>
</dbReference>
<dbReference type="Proteomes" id="UP000038010">
    <property type="component" value="Unassembled WGS sequence"/>
</dbReference>
<name>A0A0N1H8Y6_9EURO</name>
<feature type="active site" description="Nucleophile" evidence="1">
    <location>
        <position position="222"/>
    </location>
</feature>
<dbReference type="PANTHER" id="PTHR10188">
    <property type="entry name" value="L-ASPARAGINASE"/>
    <property type="match status" value="1"/>
</dbReference>
<organism evidence="4 5">
    <name type="scientific">Cyphellophora attinorum</name>
    <dbReference type="NCBI Taxonomy" id="1664694"/>
    <lineage>
        <taxon>Eukaryota</taxon>
        <taxon>Fungi</taxon>
        <taxon>Dikarya</taxon>
        <taxon>Ascomycota</taxon>
        <taxon>Pezizomycotina</taxon>
        <taxon>Eurotiomycetes</taxon>
        <taxon>Chaetothyriomycetidae</taxon>
        <taxon>Chaetothyriales</taxon>
        <taxon>Cyphellophoraceae</taxon>
        <taxon>Cyphellophora</taxon>
    </lineage>
</organism>
<evidence type="ECO:0000256" key="1">
    <source>
        <dbReference type="PIRSR" id="PIRSR600246-1"/>
    </source>
</evidence>
<gene>
    <name evidence="4" type="ORF">AB675_11301</name>
</gene>
<accession>A0A0N1H8Y6</accession>
<sequence length="456" mass="49871">MGIKYKPTLILHGGAGAISRANLPPDLYAQYHRSLLTYLVRTREKLDAGVTALDAAVYAVSLMEDDPLFNCGRGSVFNLDGEIEMEASVMVTSMQHADCASDSPQVGLLSSMEGQWPLRARMGGLKKRAAAVSMIQETRHPIQLARQVLLEGDCDDAGVRDMHCHLSGRPVEESGWNKGLERKSKDWFWTERRWKEHLRGLEKTDSTHQGLMDNGVLPSQGTVGAVCLDQNGNLAVATSTGGLTNKKPGRIGDTPTAGAGFFAESWYEEDCENAAIRGSTRFAEMSFPDFIPRALSDCIPILLFKPTNAFEPFYSHPSDIPSVHFNMRSDLRPHHTTSRRAAPRRAVAISGTGNGDSFLRLCAARTAASRCRYGGQSLATAVTAVAGTHGELQLSAGDRFGRTGEGEGGLIGIEIDSSGLSRTVFDFNCSAMWRAYYEVLDEKEVPKVMVFRDEYK</sequence>
<proteinExistence type="predicted"/>
<keyword evidence="5" id="KW-1185">Reference proteome</keyword>
<dbReference type="GO" id="GO:0005737">
    <property type="term" value="C:cytoplasm"/>
    <property type="evidence" value="ECO:0007669"/>
    <property type="project" value="TreeGrafter"/>
</dbReference>